<keyword evidence="2" id="KW-1185">Reference proteome</keyword>
<accession>A0ABP9BZJ6</accession>
<protein>
    <recommendedName>
        <fullName evidence="3">SGNH/GDSL hydrolase family protein</fullName>
    </recommendedName>
</protein>
<dbReference type="EMBL" id="BAABJW010000001">
    <property type="protein sequence ID" value="GAA4801433.1"/>
    <property type="molecule type" value="Genomic_DNA"/>
</dbReference>
<dbReference type="SUPFAM" id="SSF52266">
    <property type="entry name" value="SGNH hydrolase"/>
    <property type="match status" value="1"/>
</dbReference>
<dbReference type="Proteomes" id="UP001501433">
    <property type="component" value="Unassembled WGS sequence"/>
</dbReference>
<comment type="caution">
    <text evidence="1">The sequence shown here is derived from an EMBL/GenBank/DDBJ whole genome shotgun (WGS) entry which is preliminary data.</text>
</comment>
<dbReference type="InterPro" id="IPR036514">
    <property type="entry name" value="SGNH_hydro_sf"/>
</dbReference>
<evidence type="ECO:0000313" key="1">
    <source>
        <dbReference type="EMBL" id="GAA4801433.1"/>
    </source>
</evidence>
<organism evidence="1 2">
    <name type="scientific">Litoribaculum gwangyangense</name>
    <dbReference type="NCBI Taxonomy" id="1130722"/>
    <lineage>
        <taxon>Bacteria</taxon>
        <taxon>Pseudomonadati</taxon>
        <taxon>Bacteroidota</taxon>
        <taxon>Flavobacteriia</taxon>
        <taxon>Flavobacteriales</taxon>
        <taxon>Flavobacteriaceae</taxon>
        <taxon>Litoribaculum</taxon>
    </lineage>
</organism>
<proteinExistence type="predicted"/>
<reference evidence="2" key="1">
    <citation type="journal article" date="2019" name="Int. J. Syst. Evol. Microbiol.">
        <title>The Global Catalogue of Microorganisms (GCM) 10K type strain sequencing project: providing services to taxonomists for standard genome sequencing and annotation.</title>
        <authorList>
            <consortium name="The Broad Institute Genomics Platform"/>
            <consortium name="The Broad Institute Genome Sequencing Center for Infectious Disease"/>
            <person name="Wu L."/>
            <person name="Ma J."/>
        </authorList>
    </citation>
    <scope>NUCLEOTIDE SEQUENCE [LARGE SCALE GENOMIC DNA]</scope>
    <source>
        <strain evidence="2">JCM 18325</strain>
    </source>
</reference>
<sequence>MRELKHIRIHFLLVLVIIILFPTGLFSQEEKPLKVLFVGNSFTFFWNMPQLVKAMGEFQGVSLDIHQSTVGGSNLKQHWNEEKGTLTRKLLKEKKWDYVILGDHSLSTIEAPERFDEYAKKFSDLVRSIGAEPLFYLTWAYKSNPLMQPTITKGYLDLANKLNAKVIPVGPIWMRARELRPDLNFYFDDKHPSYDGSYLIALIFYKTLTGKSIADIPHRVTTFDKDGEKLYLSFVLEENSLFFKQLVEESNIESIKTEKE</sequence>
<name>A0ABP9BZJ6_9FLAO</name>
<evidence type="ECO:0000313" key="2">
    <source>
        <dbReference type="Proteomes" id="UP001501433"/>
    </source>
</evidence>
<dbReference type="Gene3D" id="3.40.50.1110">
    <property type="entry name" value="SGNH hydrolase"/>
    <property type="match status" value="1"/>
</dbReference>
<evidence type="ECO:0008006" key="3">
    <source>
        <dbReference type="Google" id="ProtNLM"/>
    </source>
</evidence>
<gene>
    <name evidence="1" type="ORF">GCM10023330_04120</name>
</gene>
<dbReference type="RefSeq" id="WP_345275270.1">
    <property type="nucleotide sequence ID" value="NZ_BAABJW010000001.1"/>
</dbReference>